<protein>
    <submittedName>
        <fullName evidence="2">Conserved hypothethical protein</fullName>
    </submittedName>
</protein>
<gene>
    <name evidence="2" type="ORF">RUN39_v1_760032</name>
</gene>
<evidence type="ECO:0000256" key="1">
    <source>
        <dbReference type="SAM" id="Phobius"/>
    </source>
</evidence>
<organism evidence="2">
    <name type="scientific">Ralstonia solanacearum</name>
    <name type="common">Pseudomonas solanacearum</name>
    <dbReference type="NCBI Taxonomy" id="305"/>
    <lineage>
        <taxon>Bacteria</taxon>
        <taxon>Pseudomonadati</taxon>
        <taxon>Pseudomonadota</taxon>
        <taxon>Betaproteobacteria</taxon>
        <taxon>Burkholderiales</taxon>
        <taxon>Burkholderiaceae</taxon>
        <taxon>Ralstonia</taxon>
        <taxon>Ralstonia solanacearum species complex</taxon>
    </lineage>
</organism>
<keyword evidence="1" id="KW-0472">Membrane</keyword>
<dbReference type="EMBL" id="LN899819">
    <property type="protein sequence ID" value="CUV14332.1"/>
    <property type="molecule type" value="Genomic_DNA"/>
</dbReference>
<keyword evidence="1" id="KW-0812">Transmembrane</keyword>
<reference evidence="2" key="1">
    <citation type="submission" date="2015-10" db="EMBL/GenBank/DDBJ databases">
        <authorList>
            <person name="Gilbert D.G."/>
        </authorList>
    </citation>
    <scope>NUCLEOTIDE SEQUENCE</scope>
    <source>
        <strain evidence="2">Phyl III-seqv23</strain>
    </source>
</reference>
<name>A0A0S4TWE2_RALSL</name>
<dbReference type="PATRIC" id="fig|305.106.peg.2799"/>
<accession>A0A0S4TWE2</accession>
<dbReference type="AlphaFoldDB" id="A0A0S4TWE2"/>
<feature type="transmembrane region" description="Helical" evidence="1">
    <location>
        <begin position="72"/>
        <end position="89"/>
    </location>
</feature>
<sequence>MKRESSVDAYPLEKRVHVKDARDYVFGQSVAFGVLFLILNLVMAVAMLTRKHPVGMERAICWATGVIADWRSWMPMAVGFLLVAAVCLLRRLQR</sequence>
<keyword evidence="1" id="KW-1133">Transmembrane helix</keyword>
<evidence type="ECO:0000313" key="2">
    <source>
        <dbReference type="EMBL" id="CUV14332.1"/>
    </source>
</evidence>
<feature type="transmembrane region" description="Helical" evidence="1">
    <location>
        <begin position="24"/>
        <end position="48"/>
    </location>
</feature>
<proteinExistence type="predicted"/>